<keyword evidence="3" id="KW-0233">DNA recombination</keyword>
<dbReference type="eggNOG" id="COG0582">
    <property type="taxonomic scope" value="Bacteria"/>
</dbReference>
<comment type="similarity">
    <text evidence="1">Belongs to the 'phage' integrase family.</text>
</comment>
<dbReference type="InterPro" id="IPR013762">
    <property type="entry name" value="Integrase-like_cat_sf"/>
</dbReference>
<dbReference type="HOGENOM" id="CLU_027562_17_5_11"/>
<dbReference type="Gene3D" id="1.10.443.10">
    <property type="entry name" value="Intergrase catalytic core"/>
    <property type="match status" value="1"/>
</dbReference>
<protein>
    <submittedName>
        <fullName evidence="7">Phage integrase family protein</fullName>
    </submittedName>
</protein>
<dbReference type="InterPro" id="IPR011010">
    <property type="entry name" value="DNA_brk_join_enz"/>
</dbReference>
<dbReference type="AlphaFoldDB" id="A6W8N8"/>
<accession>A6W8N8</accession>
<organism evidence="7 8">
    <name type="scientific">Kineococcus radiotolerans (strain ATCC BAA-149 / DSM 14245 / SRS30216)</name>
    <dbReference type="NCBI Taxonomy" id="266940"/>
    <lineage>
        <taxon>Bacteria</taxon>
        <taxon>Bacillati</taxon>
        <taxon>Actinomycetota</taxon>
        <taxon>Actinomycetes</taxon>
        <taxon>Kineosporiales</taxon>
        <taxon>Kineosporiaceae</taxon>
        <taxon>Kineococcus</taxon>
    </lineage>
</organism>
<dbReference type="InterPro" id="IPR044068">
    <property type="entry name" value="CB"/>
</dbReference>
<dbReference type="InterPro" id="IPR010998">
    <property type="entry name" value="Integrase_recombinase_N"/>
</dbReference>
<dbReference type="Gene3D" id="1.10.150.130">
    <property type="match status" value="1"/>
</dbReference>
<dbReference type="PROSITE" id="PS51900">
    <property type="entry name" value="CB"/>
    <property type="match status" value="1"/>
</dbReference>
<dbReference type="Proteomes" id="UP000001116">
    <property type="component" value="Chromosome"/>
</dbReference>
<dbReference type="GO" id="GO:0003677">
    <property type="term" value="F:DNA binding"/>
    <property type="evidence" value="ECO:0007669"/>
    <property type="project" value="UniProtKB-UniRule"/>
</dbReference>
<dbReference type="KEGG" id="kra:Krad_1691"/>
<keyword evidence="8" id="KW-1185">Reference proteome</keyword>
<reference evidence="8" key="1">
    <citation type="journal article" date="2008" name="PLoS ONE">
        <title>Survival in nuclear waste, extreme resistance, and potential applications gleaned from the genome sequence of Kineococcus radiotolerans SRS30216.</title>
        <authorList>
            <person name="Bagwell C.E."/>
            <person name="Bhat S."/>
            <person name="Hawkins G.M."/>
            <person name="Smith B.W."/>
            <person name="Biswas T."/>
            <person name="Hoover T.R."/>
            <person name="Saunders E."/>
            <person name="Han C.S."/>
            <person name="Tsodikov O.V."/>
            <person name="Shimkets L.J."/>
        </authorList>
    </citation>
    <scope>NUCLEOTIDE SEQUENCE [LARGE SCALE GENOMIC DNA]</scope>
    <source>
        <strain evidence="8">ATCC BAA-149 / DSM 14245 / SRS30216</strain>
    </source>
</reference>
<proteinExistence type="inferred from homology"/>
<dbReference type="Pfam" id="PF00589">
    <property type="entry name" value="Phage_integrase"/>
    <property type="match status" value="1"/>
</dbReference>
<dbReference type="InterPro" id="IPR050090">
    <property type="entry name" value="Tyrosine_recombinase_XerCD"/>
</dbReference>
<dbReference type="GO" id="GO:0006310">
    <property type="term" value="P:DNA recombination"/>
    <property type="evidence" value="ECO:0007669"/>
    <property type="project" value="UniProtKB-KW"/>
</dbReference>
<evidence type="ECO:0000256" key="3">
    <source>
        <dbReference type="ARBA" id="ARBA00023172"/>
    </source>
</evidence>
<dbReference type="STRING" id="266940.Krad_1691"/>
<dbReference type="PANTHER" id="PTHR30349:SF64">
    <property type="entry name" value="PROPHAGE INTEGRASE INTD-RELATED"/>
    <property type="match status" value="1"/>
</dbReference>
<evidence type="ECO:0000259" key="6">
    <source>
        <dbReference type="PROSITE" id="PS51900"/>
    </source>
</evidence>
<dbReference type="GO" id="GO:0015074">
    <property type="term" value="P:DNA integration"/>
    <property type="evidence" value="ECO:0007669"/>
    <property type="project" value="InterPro"/>
</dbReference>
<dbReference type="RefSeq" id="WP_011981684.1">
    <property type="nucleotide sequence ID" value="NC_009664.2"/>
</dbReference>
<feature type="domain" description="Core-binding (CB)" evidence="6">
    <location>
        <begin position="91"/>
        <end position="172"/>
    </location>
</feature>
<evidence type="ECO:0000313" key="7">
    <source>
        <dbReference type="EMBL" id="ABS03177.1"/>
    </source>
</evidence>
<evidence type="ECO:0000256" key="1">
    <source>
        <dbReference type="ARBA" id="ARBA00008857"/>
    </source>
</evidence>
<dbReference type="OrthoDB" id="1822491at2"/>
<dbReference type="EMBL" id="CP000750">
    <property type="protein sequence ID" value="ABS03177.1"/>
    <property type="molecule type" value="Genomic_DNA"/>
</dbReference>
<dbReference type="SUPFAM" id="SSF56349">
    <property type="entry name" value="DNA breaking-rejoining enzymes"/>
    <property type="match status" value="1"/>
</dbReference>
<name>A6W8N8_KINRD</name>
<evidence type="ECO:0000313" key="8">
    <source>
        <dbReference type="Proteomes" id="UP000001116"/>
    </source>
</evidence>
<gene>
    <name evidence="7" type="ordered locus">Krad_1691</name>
</gene>
<evidence type="ECO:0000256" key="4">
    <source>
        <dbReference type="PROSITE-ProRule" id="PRU01248"/>
    </source>
</evidence>
<dbReference type="PANTHER" id="PTHR30349">
    <property type="entry name" value="PHAGE INTEGRASE-RELATED"/>
    <property type="match status" value="1"/>
</dbReference>
<dbReference type="CDD" id="cd01189">
    <property type="entry name" value="INT_ICEBs1_C_like"/>
    <property type="match status" value="1"/>
</dbReference>
<feature type="domain" description="Tyr recombinase" evidence="5">
    <location>
        <begin position="194"/>
        <end position="385"/>
    </location>
</feature>
<evidence type="ECO:0000259" key="5">
    <source>
        <dbReference type="PROSITE" id="PS51898"/>
    </source>
</evidence>
<sequence>MSAVDGRREPPRIEERKNTDGSISYRVRVRLPDLSKPVVLGKPAPTKQVPKVFDTWADAEHFRQLIRSIGLQRAVELVDAKTPAAEPVSRVTVASWLTHHVEHLTGVTEGTRRDYLQMIAISIGPALGNIPLAVLSRDDVTGWVNEMERRGLSGKTIKNRHAFLSSGLTRAVGVHLPTNVAKGIRLPRQDAKTREPVFLTPDEYRALELAMHPIGRPLLLLMAGTGMRIGEATALQVGDVDLTGRDPVVRVVRAWKHTDNNTQELGPPKSRKGKRSIALSDAVADYLADLTAGRGPKEWVVTTSRGDAWRANYWREKYWHDAVKRSGIGKSPTPHDIRHSHASWLIAQGVVLPVIQARLGHEKITTTVDTYGHLSSDMHRTAAYAIGRALGGGRMRELPAGS</sequence>
<dbReference type="InterPro" id="IPR002104">
    <property type="entry name" value="Integrase_catalytic"/>
</dbReference>
<dbReference type="PROSITE" id="PS51898">
    <property type="entry name" value="TYR_RECOMBINASE"/>
    <property type="match status" value="1"/>
</dbReference>
<keyword evidence="2 4" id="KW-0238">DNA-binding</keyword>
<evidence type="ECO:0000256" key="2">
    <source>
        <dbReference type="ARBA" id="ARBA00023125"/>
    </source>
</evidence>